<comment type="similarity">
    <text evidence="1">Belongs to the sel-1 family.</text>
</comment>
<dbReference type="EMBL" id="JAPFFF010000055">
    <property type="protein sequence ID" value="KAK8838467.1"/>
    <property type="molecule type" value="Genomic_DNA"/>
</dbReference>
<reference evidence="3 4" key="1">
    <citation type="submission" date="2024-04" db="EMBL/GenBank/DDBJ databases">
        <title>Tritrichomonas musculus Genome.</title>
        <authorList>
            <person name="Alves-Ferreira E."/>
            <person name="Grigg M."/>
            <person name="Lorenzi H."/>
            <person name="Galac M."/>
        </authorList>
    </citation>
    <scope>NUCLEOTIDE SEQUENCE [LARGE SCALE GENOMIC DNA]</scope>
    <source>
        <strain evidence="3 4">EAF2021</strain>
    </source>
</reference>
<dbReference type="PANTHER" id="PTHR11102">
    <property type="entry name" value="SEL-1-LIKE PROTEIN"/>
    <property type="match status" value="1"/>
</dbReference>
<organism evidence="3 4">
    <name type="scientific">Tritrichomonas musculus</name>
    <dbReference type="NCBI Taxonomy" id="1915356"/>
    <lineage>
        <taxon>Eukaryota</taxon>
        <taxon>Metamonada</taxon>
        <taxon>Parabasalia</taxon>
        <taxon>Tritrichomonadida</taxon>
        <taxon>Tritrichomonadidae</taxon>
        <taxon>Tritrichomonas</taxon>
    </lineage>
</organism>
<keyword evidence="4" id="KW-1185">Reference proteome</keyword>
<proteinExistence type="inferred from homology"/>
<accession>A0ABR2GY26</accession>
<dbReference type="InterPro" id="IPR011990">
    <property type="entry name" value="TPR-like_helical_dom_sf"/>
</dbReference>
<dbReference type="Gene3D" id="1.25.40.10">
    <property type="entry name" value="Tetratricopeptide repeat domain"/>
    <property type="match status" value="1"/>
</dbReference>
<dbReference type="PANTHER" id="PTHR11102:SF160">
    <property type="entry name" value="ERAD-ASSOCIATED E3 UBIQUITIN-PROTEIN LIGASE COMPONENT HRD3"/>
    <property type="match status" value="1"/>
</dbReference>
<dbReference type="SUPFAM" id="SSF81901">
    <property type="entry name" value="HCP-like"/>
    <property type="match status" value="1"/>
</dbReference>
<dbReference type="InterPro" id="IPR006597">
    <property type="entry name" value="Sel1-like"/>
</dbReference>
<evidence type="ECO:0000256" key="1">
    <source>
        <dbReference type="ARBA" id="ARBA00038101"/>
    </source>
</evidence>
<evidence type="ECO:0000256" key="2">
    <source>
        <dbReference type="SAM" id="Phobius"/>
    </source>
</evidence>
<dbReference type="InterPro" id="IPR050767">
    <property type="entry name" value="Sel1_AlgK"/>
</dbReference>
<dbReference type="SMART" id="SM00671">
    <property type="entry name" value="SEL1"/>
    <property type="match status" value="3"/>
</dbReference>
<feature type="transmembrane region" description="Helical" evidence="2">
    <location>
        <begin position="240"/>
        <end position="259"/>
    </location>
</feature>
<comment type="caution">
    <text evidence="3">The sequence shown here is derived from an EMBL/GenBank/DDBJ whole genome shotgun (WGS) entry which is preliminary data.</text>
</comment>
<protein>
    <submittedName>
        <fullName evidence="3">Uncharacterized protein</fullName>
    </submittedName>
</protein>
<dbReference type="Proteomes" id="UP001470230">
    <property type="component" value="Unassembled WGS sequence"/>
</dbReference>
<evidence type="ECO:0000313" key="4">
    <source>
        <dbReference type="Proteomes" id="UP001470230"/>
    </source>
</evidence>
<sequence>MYKRRILFYYTLYLVYFELNYQYYKKAAKEGNADAIYKYASLIICNDNNKDDIDESIKVSKKACDKGHMDSRFLYGMIFLKGEILPTDQKKAARYFRIAADNGQIDSMVQYGFMLSNGEGVAINKAEAVKYYKIAINKGNSKAMHDYANLLYSGDGDILISENLVGKLALIALTIIRIFIEFFSMNYKWENLNRVFQIFRLVFKFECFIQFPFNFLRQTCKVVVSRALKDFKVSYFQKNILMVVYHMNLGFFILQFLFGRKLVNIILEKFLHIFTLVI</sequence>
<dbReference type="Pfam" id="PF08238">
    <property type="entry name" value="Sel1"/>
    <property type="match status" value="3"/>
</dbReference>
<name>A0ABR2GY26_9EUKA</name>
<keyword evidence="2" id="KW-1133">Transmembrane helix</keyword>
<keyword evidence="2" id="KW-0472">Membrane</keyword>
<gene>
    <name evidence="3" type="ORF">M9Y10_033094</name>
</gene>
<evidence type="ECO:0000313" key="3">
    <source>
        <dbReference type="EMBL" id="KAK8838467.1"/>
    </source>
</evidence>
<feature type="transmembrane region" description="Helical" evidence="2">
    <location>
        <begin position="168"/>
        <end position="187"/>
    </location>
</feature>
<keyword evidence="2" id="KW-0812">Transmembrane</keyword>